<evidence type="ECO:0000313" key="1">
    <source>
        <dbReference type="EMBL" id="MDN4507709.1"/>
    </source>
</evidence>
<dbReference type="RefSeq" id="WP_301163165.1">
    <property type="nucleotide sequence ID" value="NZ_JAUHTB010000034.1"/>
</dbReference>
<evidence type="ECO:0000313" key="2">
    <source>
        <dbReference type="Proteomes" id="UP001172702"/>
    </source>
</evidence>
<comment type="caution">
    <text evidence="1">The sequence shown here is derived from an EMBL/GenBank/DDBJ whole genome shotgun (WGS) entry which is preliminary data.</text>
</comment>
<proteinExistence type="predicted"/>
<keyword evidence="2" id="KW-1185">Reference proteome</keyword>
<sequence>MIMAQQKLNVERIWWRNVQPGEFYNIERHHQIKGGGGSLYIEIPSSLVPETLDFLDQPSSNVEALPVITIQAGVVGMPGASGPIEFHRKAGGRMRIARQNRQQPHSQRHPAWTIARGFPNAPDNVHNKEEALLYFPEGGLRIYIAKTIEGDFYAGFTKGMRPTNMPRSHPSWELYTQGKVGGVIDAGWGD</sequence>
<reference evidence="1 2" key="1">
    <citation type="submission" date="2023-07" db="EMBL/GenBank/DDBJ databases">
        <title>Strategy for survival of the halotoleranting strain Dietzia MX2 from the Yakshinskoe mineral salts deposit.</title>
        <authorList>
            <person name="Kharitonova M.A."/>
            <person name="Kupriyanova-Ashina F.G."/>
            <person name="Shakirov T.R."/>
            <person name="Vafina M.S."/>
            <person name="Ilinskaya O.N."/>
        </authorList>
    </citation>
    <scope>NUCLEOTIDE SEQUENCE [LARGE SCALE GENOMIC DNA]</scope>
    <source>
        <strain evidence="1 2">MX2</strain>
    </source>
</reference>
<name>A0ABT8H5G8_9ACTN</name>
<protein>
    <submittedName>
        <fullName evidence="1">Uncharacterized protein</fullName>
    </submittedName>
</protein>
<accession>A0ABT8H5G8</accession>
<organism evidence="1 2">
    <name type="scientific">Dietzia maris</name>
    <dbReference type="NCBI Taxonomy" id="37915"/>
    <lineage>
        <taxon>Bacteria</taxon>
        <taxon>Bacillati</taxon>
        <taxon>Actinomycetota</taxon>
        <taxon>Actinomycetes</taxon>
        <taxon>Mycobacteriales</taxon>
        <taxon>Dietziaceae</taxon>
        <taxon>Dietzia</taxon>
    </lineage>
</organism>
<dbReference type="EMBL" id="JAUHTB010000034">
    <property type="protein sequence ID" value="MDN4507709.1"/>
    <property type="molecule type" value="Genomic_DNA"/>
</dbReference>
<gene>
    <name evidence="1" type="ORF">QYF62_16855</name>
</gene>
<dbReference type="Proteomes" id="UP001172702">
    <property type="component" value="Unassembled WGS sequence"/>
</dbReference>